<protein>
    <recommendedName>
        <fullName evidence="3">Lipoprotein</fullName>
    </recommendedName>
</protein>
<comment type="caution">
    <text evidence="1">The sequence shown here is derived from an EMBL/GenBank/DDBJ whole genome shotgun (WGS) entry which is preliminary data.</text>
</comment>
<dbReference type="Proteomes" id="UP000575898">
    <property type="component" value="Unassembled WGS sequence"/>
</dbReference>
<accession>A0A840MLP8</accession>
<dbReference type="RefSeq" id="WP_184034475.1">
    <property type="nucleotide sequence ID" value="NZ_JACHHY010000002.1"/>
</dbReference>
<keyword evidence="2" id="KW-1185">Reference proteome</keyword>
<gene>
    <name evidence="1" type="ORF">HNQ59_000385</name>
</gene>
<reference evidence="1 2" key="1">
    <citation type="submission" date="2020-08" db="EMBL/GenBank/DDBJ databases">
        <title>Genomic Encyclopedia of Type Strains, Phase IV (KMG-IV): sequencing the most valuable type-strain genomes for metagenomic binning, comparative biology and taxonomic classification.</title>
        <authorList>
            <person name="Goeker M."/>
        </authorList>
    </citation>
    <scope>NUCLEOTIDE SEQUENCE [LARGE SCALE GENOMIC DNA]</scope>
    <source>
        <strain evidence="1 2">DSM 27165</strain>
    </source>
</reference>
<proteinExistence type="predicted"/>
<evidence type="ECO:0000313" key="2">
    <source>
        <dbReference type="Proteomes" id="UP000575898"/>
    </source>
</evidence>
<dbReference type="AlphaFoldDB" id="A0A840MLP8"/>
<dbReference type="PROSITE" id="PS51257">
    <property type="entry name" value="PROKAR_LIPOPROTEIN"/>
    <property type="match status" value="1"/>
</dbReference>
<sequence length="275" mass="29831">MLNSIRLIIVLSLATIMMGCSHRIVITPAAGTVKATSPNDKINRTVAYVMTEAQRSKQVTTAAGGGDKVSYFPYRDLEASLSSVLSDVFSKVQAASSIAEANKIGGIDLILTPTISTHSSSKSMFTWPPTDFTVTISSVMTDSEGNQIWQNVAQGAGHASFSEFKSDFPLSAKRASADAMNKLRHALLEAKELAGERSQVIPPHKADNSPPMRAKSRKFGEWSYVAEQYAASQDCHGAAWLIGQEGVQQMYEVDCRSGRRLMVQCMNGSCKEKKT</sequence>
<name>A0A840MLP8_9PROT</name>
<organism evidence="1 2">
    <name type="scientific">Chitinivorax tropicus</name>
    <dbReference type="NCBI Taxonomy" id="714531"/>
    <lineage>
        <taxon>Bacteria</taxon>
        <taxon>Pseudomonadati</taxon>
        <taxon>Pseudomonadota</taxon>
        <taxon>Betaproteobacteria</taxon>
        <taxon>Chitinivorax</taxon>
    </lineage>
</organism>
<dbReference type="EMBL" id="JACHHY010000002">
    <property type="protein sequence ID" value="MBB5017123.1"/>
    <property type="molecule type" value="Genomic_DNA"/>
</dbReference>
<evidence type="ECO:0000313" key="1">
    <source>
        <dbReference type="EMBL" id="MBB5017123.1"/>
    </source>
</evidence>
<evidence type="ECO:0008006" key="3">
    <source>
        <dbReference type="Google" id="ProtNLM"/>
    </source>
</evidence>